<evidence type="ECO:0000313" key="1">
    <source>
        <dbReference type="EMBL" id="MPC81501.1"/>
    </source>
</evidence>
<accession>A0A5B7I7W5</accession>
<gene>
    <name evidence="1" type="primary">HERC1_5</name>
    <name evidence="1" type="ORF">E2C01_076122</name>
</gene>
<dbReference type="OrthoDB" id="239701at2759"/>
<protein>
    <submittedName>
        <fullName evidence="1">Putative E3 ubiquitin-protein ligase HERC1</fullName>
    </submittedName>
</protein>
<dbReference type="InterPro" id="IPR009091">
    <property type="entry name" value="RCC1/BLIP-II"/>
</dbReference>
<keyword evidence="2" id="KW-1185">Reference proteome</keyword>
<evidence type="ECO:0000313" key="2">
    <source>
        <dbReference type="Proteomes" id="UP000324222"/>
    </source>
</evidence>
<sequence>MNALAQSGECLVGMSPSIVRPDGTVPFYTAALLLMEKLALLACEYARTCIGDSCEEVATDNNESCDVYVWGSNSSHQLAEGTQDKILAPKLTHAFSSVQQVTM</sequence>
<proteinExistence type="predicted"/>
<comment type="caution">
    <text evidence="1">The sequence shown here is derived from an EMBL/GenBank/DDBJ whole genome shotgun (WGS) entry which is preliminary data.</text>
</comment>
<organism evidence="1 2">
    <name type="scientific">Portunus trituberculatus</name>
    <name type="common">Swimming crab</name>
    <name type="synonym">Neptunus trituberculatus</name>
    <dbReference type="NCBI Taxonomy" id="210409"/>
    <lineage>
        <taxon>Eukaryota</taxon>
        <taxon>Metazoa</taxon>
        <taxon>Ecdysozoa</taxon>
        <taxon>Arthropoda</taxon>
        <taxon>Crustacea</taxon>
        <taxon>Multicrustacea</taxon>
        <taxon>Malacostraca</taxon>
        <taxon>Eumalacostraca</taxon>
        <taxon>Eucarida</taxon>
        <taxon>Decapoda</taxon>
        <taxon>Pleocyemata</taxon>
        <taxon>Brachyura</taxon>
        <taxon>Eubrachyura</taxon>
        <taxon>Portunoidea</taxon>
        <taxon>Portunidae</taxon>
        <taxon>Portuninae</taxon>
        <taxon>Portunus</taxon>
    </lineage>
</organism>
<dbReference type="AlphaFoldDB" id="A0A5B7I7W5"/>
<name>A0A5B7I7W5_PORTR</name>
<dbReference type="Proteomes" id="UP000324222">
    <property type="component" value="Unassembled WGS sequence"/>
</dbReference>
<reference evidence="1 2" key="1">
    <citation type="submission" date="2019-05" db="EMBL/GenBank/DDBJ databases">
        <title>Another draft genome of Portunus trituberculatus and its Hox gene families provides insights of decapod evolution.</title>
        <authorList>
            <person name="Jeong J.-H."/>
            <person name="Song I."/>
            <person name="Kim S."/>
            <person name="Choi T."/>
            <person name="Kim D."/>
            <person name="Ryu S."/>
            <person name="Kim W."/>
        </authorList>
    </citation>
    <scope>NUCLEOTIDE SEQUENCE [LARGE SCALE GENOMIC DNA]</scope>
    <source>
        <tissue evidence="1">Muscle</tissue>
    </source>
</reference>
<dbReference type="SUPFAM" id="SSF50985">
    <property type="entry name" value="RCC1/BLIP-II"/>
    <property type="match status" value="1"/>
</dbReference>
<dbReference type="EMBL" id="VSRR010057169">
    <property type="protein sequence ID" value="MPC81501.1"/>
    <property type="molecule type" value="Genomic_DNA"/>
</dbReference>